<gene>
    <name evidence="2" type="ORF">CSEC_1144</name>
</gene>
<reference evidence="2" key="2">
    <citation type="submission" date="2014-09" db="EMBL/GenBank/DDBJ databases">
        <title>Criblamydia sequanensis harbors a mega-plasmid encoding arsenite resistance.</title>
        <authorList>
            <person name="Bertelli C."/>
            <person name="Goesmann A."/>
            <person name="Greub G."/>
        </authorList>
    </citation>
    <scope>NUCLEOTIDE SEQUENCE [LARGE SCALE GENOMIC DNA]</scope>
    <source>
        <strain evidence="2">CRIB-18</strain>
    </source>
</reference>
<dbReference type="STRING" id="1437425.CSEC_1144"/>
<feature type="compositionally biased region" description="Basic and acidic residues" evidence="1">
    <location>
        <begin position="53"/>
        <end position="91"/>
    </location>
</feature>
<dbReference type="EMBL" id="CCEJ010000004">
    <property type="protein sequence ID" value="CDR33970.1"/>
    <property type="molecule type" value="Genomic_DNA"/>
</dbReference>
<evidence type="ECO:0000256" key="1">
    <source>
        <dbReference type="SAM" id="MobiDB-lite"/>
    </source>
</evidence>
<feature type="compositionally biased region" description="Polar residues" evidence="1">
    <location>
        <begin position="96"/>
        <end position="105"/>
    </location>
</feature>
<keyword evidence="3" id="KW-1185">Reference proteome</keyword>
<dbReference type="Proteomes" id="UP000031552">
    <property type="component" value="Unassembled WGS sequence"/>
</dbReference>
<sequence>MRTLSFAVISFIVTSTFVYGSYTPSGTKTPEIRSTIIGEPRDHINPIPTTKNESSDKIGTDARQRLIDNNRRTFENSRRKIDEQRYQDNLKKISTPRYQRSNKSNTNDKDMINR</sequence>
<proteinExistence type="predicted"/>
<dbReference type="RefSeq" id="WP_041017480.1">
    <property type="nucleotide sequence ID" value="NZ_CCEJ010000004.1"/>
</dbReference>
<protein>
    <submittedName>
        <fullName evidence="2">Secreted protein</fullName>
    </submittedName>
</protein>
<evidence type="ECO:0000313" key="2">
    <source>
        <dbReference type="EMBL" id="CDR33970.1"/>
    </source>
</evidence>
<feature type="region of interest" description="Disordered" evidence="1">
    <location>
        <begin position="39"/>
        <end position="114"/>
    </location>
</feature>
<evidence type="ECO:0000313" key="3">
    <source>
        <dbReference type="Proteomes" id="UP000031552"/>
    </source>
</evidence>
<name>A0A090D1P9_9BACT</name>
<comment type="caution">
    <text evidence="2">The sequence shown here is derived from an EMBL/GenBank/DDBJ whole genome shotgun (WGS) entry which is preliminary data.</text>
</comment>
<reference evidence="2" key="1">
    <citation type="submission" date="2013-12" db="EMBL/GenBank/DDBJ databases">
        <authorList>
            <person name="Linke B."/>
        </authorList>
    </citation>
    <scope>NUCLEOTIDE SEQUENCE [LARGE SCALE GENOMIC DNA]</scope>
    <source>
        <strain evidence="2">CRIB-18</strain>
    </source>
</reference>
<organism evidence="2 3">
    <name type="scientific">Candidatus Criblamydia sequanensis CRIB-18</name>
    <dbReference type="NCBI Taxonomy" id="1437425"/>
    <lineage>
        <taxon>Bacteria</taxon>
        <taxon>Pseudomonadati</taxon>
        <taxon>Chlamydiota</taxon>
        <taxon>Chlamydiia</taxon>
        <taxon>Parachlamydiales</taxon>
        <taxon>Candidatus Criblamydiaceae</taxon>
        <taxon>Candidatus Criblamydia</taxon>
    </lineage>
</organism>
<dbReference type="AlphaFoldDB" id="A0A090D1P9"/>
<accession>A0A090D1P9</accession>